<dbReference type="Gene3D" id="4.10.280.10">
    <property type="entry name" value="Helix-loop-helix DNA-binding domain"/>
    <property type="match status" value="1"/>
</dbReference>
<dbReference type="InterPro" id="IPR045843">
    <property type="entry name" value="IND-like"/>
</dbReference>
<keyword evidence="8" id="KW-1185">Reference proteome</keyword>
<evidence type="ECO:0000313" key="8">
    <source>
        <dbReference type="Proteomes" id="UP001396334"/>
    </source>
</evidence>
<dbReference type="PANTHER" id="PTHR16223">
    <property type="entry name" value="TRANSCRIPTION FACTOR BHLH83-RELATED"/>
    <property type="match status" value="1"/>
</dbReference>
<evidence type="ECO:0000256" key="4">
    <source>
        <dbReference type="ARBA" id="ARBA00023163"/>
    </source>
</evidence>
<keyword evidence="3" id="KW-0238">DNA-binding</keyword>
<organism evidence="7 8">
    <name type="scientific">Hibiscus sabdariffa</name>
    <name type="common">roselle</name>
    <dbReference type="NCBI Taxonomy" id="183260"/>
    <lineage>
        <taxon>Eukaryota</taxon>
        <taxon>Viridiplantae</taxon>
        <taxon>Streptophyta</taxon>
        <taxon>Embryophyta</taxon>
        <taxon>Tracheophyta</taxon>
        <taxon>Spermatophyta</taxon>
        <taxon>Magnoliopsida</taxon>
        <taxon>eudicotyledons</taxon>
        <taxon>Gunneridae</taxon>
        <taxon>Pentapetalae</taxon>
        <taxon>rosids</taxon>
        <taxon>malvids</taxon>
        <taxon>Malvales</taxon>
        <taxon>Malvaceae</taxon>
        <taxon>Malvoideae</taxon>
        <taxon>Hibiscus</taxon>
    </lineage>
</organism>
<accession>A0ABR2QX65</accession>
<dbReference type="PANTHER" id="PTHR16223:SF49">
    <property type="entry name" value="TRANSCRIPTION FACTOR BHLH52-RELATED"/>
    <property type="match status" value="1"/>
</dbReference>
<dbReference type="Proteomes" id="UP001396334">
    <property type="component" value="Unassembled WGS sequence"/>
</dbReference>
<feature type="domain" description="BHLH" evidence="6">
    <location>
        <begin position="137"/>
        <end position="186"/>
    </location>
</feature>
<comment type="caution">
    <text evidence="7">The sequence shown here is derived from an EMBL/GenBank/DDBJ whole genome shotgun (WGS) entry which is preliminary data.</text>
</comment>
<evidence type="ECO:0000256" key="1">
    <source>
        <dbReference type="ARBA" id="ARBA00004123"/>
    </source>
</evidence>
<name>A0ABR2QX65_9ROSI</name>
<evidence type="ECO:0000259" key="6">
    <source>
        <dbReference type="PROSITE" id="PS50888"/>
    </source>
</evidence>
<dbReference type="PROSITE" id="PS50888">
    <property type="entry name" value="BHLH"/>
    <property type="match status" value="1"/>
</dbReference>
<comment type="subcellular location">
    <subcellularLocation>
        <location evidence="1">Nucleus</location>
    </subcellularLocation>
</comment>
<dbReference type="Pfam" id="PF00010">
    <property type="entry name" value="HLH"/>
    <property type="match status" value="1"/>
</dbReference>
<keyword evidence="5" id="KW-0539">Nucleus</keyword>
<evidence type="ECO:0000256" key="2">
    <source>
        <dbReference type="ARBA" id="ARBA00023015"/>
    </source>
</evidence>
<dbReference type="SMART" id="SM00353">
    <property type="entry name" value="HLH"/>
    <property type="match status" value="1"/>
</dbReference>
<dbReference type="InterPro" id="IPR011598">
    <property type="entry name" value="bHLH_dom"/>
</dbReference>
<proteinExistence type="predicted"/>
<dbReference type="EMBL" id="JBBPBN010000030">
    <property type="protein sequence ID" value="KAK9005293.1"/>
    <property type="molecule type" value="Genomic_DNA"/>
</dbReference>
<reference evidence="7 8" key="1">
    <citation type="journal article" date="2024" name="G3 (Bethesda)">
        <title>Genome assembly of Hibiscus sabdariffa L. provides insights into metabolisms of medicinal natural products.</title>
        <authorList>
            <person name="Kim T."/>
        </authorList>
    </citation>
    <scope>NUCLEOTIDE SEQUENCE [LARGE SCALE GENOMIC DNA]</scope>
    <source>
        <strain evidence="7">TK-2024</strain>
        <tissue evidence="7">Old leaves</tissue>
    </source>
</reference>
<dbReference type="SUPFAM" id="SSF47459">
    <property type="entry name" value="HLH, helix-loop-helix DNA-binding domain"/>
    <property type="match status" value="1"/>
</dbReference>
<keyword evidence="4" id="KW-0804">Transcription</keyword>
<keyword evidence="2" id="KW-0805">Transcription regulation</keyword>
<protein>
    <recommendedName>
        <fullName evidence="6">BHLH domain-containing protein</fullName>
    </recommendedName>
</protein>
<evidence type="ECO:0000256" key="3">
    <source>
        <dbReference type="ARBA" id="ARBA00023125"/>
    </source>
</evidence>
<evidence type="ECO:0000313" key="7">
    <source>
        <dbReference type="EMBL" id="KAK9005293.1"/>
    </source>
</evidence>
<gene>
    <name evidence="7" type="ORF">V6N11_042736</name>
</gene>
<sequence>MFSSSYFNWQTDVMSEPMFQAKTTEAEADAQLVAGDDLEYYLNAFEVPNYAFLDSYIAPQNYTSLLPYDPLVSLKCEILSSYPCPKRQKLIEDHYCSDLMPGVFDGVALSPCPVLEDRQSMGGIEAAGNCNRISDEKCVSVQSIAARERRRKITKKTQELGKLVPGGNKMNTAEMLQAAFKYVKYLQAQLGILQLMDSLPENEKTSCEENMQIVASPKVQEKLYVEDKCLVPKDVVLSLTRLSKPPLSCELSRLLSSSLHT</sequence>
<evidence type="ECO:0000256" key="5">
    <source>
        <dbReference type="ARBA" id="ARBA00023242"/>
    </source>
</evidence>
<dbReference type="InterPro" id="IPR036638">
    <property type="entry name" value="HLH_DNA-bd_sf"/>
</dbReference>